<dbReference type="Proteomes" id="UP001500689">
    <property type="component" value="Unassembled WGS sequence"/>
</dbReference>
<dbReference type="InterPro" id="IPR032710">
    <property type="entry name" value="NTF2-like_dom_sf"/>
</dbReference>
<protein>
    <recommendedName>
        <fullName evidence="3">SnoaL-like domain-containing protein</fullName>
    </recommendedName>
</protein>
<evidence type="ECO:0008006" key="3">
    <source>
        <dbReference type="Google" id="ProtNLM"/>
    </source>
</evidence>
<evidence type="ECO:0000313" key="2">
    <source>
        <dbReference type="Proteomes" id="UP001500689"/>
    </source>
</evidence>
<dbReference type="RefSeq" id="WP_344861645.1">
    <property type="nucleotide sequence ID" value="NZ_BAAAZN010000007.1"/>
</dbReference>
<evidence type="ECO:0000313" key="1">
    <source>
        <dbReference type="EMBL" id="GAA3551359.1"/>
    </source>
</evidence>
<name>A0ABP6WMN0_9PSEU</name>
<dbReference type="SUPFAM" id="SSF54427">
    <property type="entry name" value="NTF2-like"/>
    <property type="match status" value="1"/>
</dbReference>
<organism evidence="1 2">
    <name type="scientific">Amycolatopsis ultiminotia</name>
    <dbReference type="NCBI Taxonomy" id="543629"/>
    <lineage>
        <taxon>Bacteria</taxon>
        <taxon>Bacillati</taxon>
        <taxon>Actinomycetota</taxon>
        <taxon>Actinomycetes</taxon>
        <taxon>Pseudonocardiales</taxon>
        <taxon>Pseudonocardiaceae</taxon>
        <taxon>Amycolatopsis</taxon>
    </lineage>
</organism>
<sequence length="172" mass="18883">MISELSIEEMEELLRQHAICEMTGDVDATMATLTSSPHYEFAAAGLVAEGFDAVREHYRRALGSGSATGVASKRRSHGAGPNTLFREAWVSFDLPGGERVTGQYLAVYEFDPGSKKIKSRRLFTDRVFDQFMDANLGSDFREVPGVVELKAVTSPVSREEMTVEFPAETASP</sequence>
<reference evidence="2" key="1">
    <citation type="journal article" date="2019" name="Int. J. Syst. Evol. Microbiol.">
        <title>The Global Catalogue of Microorganisms (GCM) 10K type strain sequencing project: providing services to taxonomists for standard genome sequencing and annotation.</title>
        <authorList>
            <consortium name="The Broad Institute Genomics Platform"/>
            <consortium name="The Broad Institute Genome Sequencing Center for Infectious Disease"/>
            <person name="Wu L."/>
            <person name="Ma J."/>
        </authorList>
    </citation>
    <scope>NUCLEOTIDE SEQUENCE [LARGE SCALE GENOMIC DNA]</scope>
    <source>
        <strain evidence="2">JCM 16898</strain>
    </source>
</reference>
<dbReference type="Gene3D" id="3.10.450.50">
    <property type="match status" value="1"/>
</dbReference>
<keyword evidence="2" id="KW-1185">Reference proteome</keyword>
<gene>
    <name evidence="1" type="ORF">GCM10022222_38610</name>
</gene>
<accession>A0ABP6WMN0</accession>
<proteinExistence type="predicted"/>
<dbReference type="EMBL" id="BAAAZN010000007">
    <property type="protein sequence ID" value="GAA3551359.1"/>
    <property type="molecule type" value="Genomic_DNA"/>
</dbReference>
<comment type="caution">
    <text evidence="1">The sequence shown here is derived from an EMBL/GenBank/DDBJ whole genome shotgun (WGS) entry which is preliminary data.</text>
</comment>